<dbReference type="FunFam" id="3.40.630.30:FF:000001">
    <property type="entry name" value="Histone acetyltransferase"/>
    <property type="match status" value="1"/>
</dbReference>
<evidence type="ECO:0000256" key="19">
    <source>
        <dbReference type="PIRSR" id="PIRSR602717-51"/>
    </source>
</evidence>
<dbReference type="PANTHER" id="PTHR10615">
    <property type="entry name" value="HISTONE ACETYLTRANSFERASE"/>
    <property type="match status" value="1"/>
</dbReference>
<evidence type="ECO:0000259" key="22">
    <source>
        <dbReference type="PROSITE" id="PS51726"/>
    </source>
</evidence>
<dbReference type="Gene3D" id="1.10.10.10">
    <property type="entry name" value="Winged helix-like DNA-binding domain superfamily/Winged helix DNA-binding domain"/>
    <property type="match status" value="1"/>
</dbReference>
<evidence type="ECO:0000256" key="9">
    <source>
        <dbReference type="ARBA" id="ARBA00022990"/>
    </source>
</evidence>
<dbReference type="Proteomes" id="UP000014254">
    <property type="component" value="Unassembled WGS sequence"/>
</dbReference>
<sequence length="471" mass="54499">MTISKKHFYVRRTSTRAINKKEIQVDIAKANLIPQYTSVENLYKTHPKSLPLGEKYTRGLPNPACIDRFESAKKLSERIFKVDQVKENHAADGPPLQQSNSVLPVNKSITTRQRQQRRKKTVPLPTKSFLPLAPRHHESLGHIRKIQIGLYVIDVWYLAPYPEEYSRLSVLHICEFCLKYMKSQYVAKRHKIKCPMKHPPGDEIYRDGIVSIFEVDGRKNKIYCQNLCLLAKMFLDHKTLYYDVEPFLFYILTETDQDGCHFVGYFSKEKQSLLDYNLSCIMTLPAFQRKGYGQFLIDFSYLLSRKEGKIGSPEKPLSDLGLLSYRKYWSNAIRKQLCDHQGQITLQEISNNTGMTLADIRATLQFNNMLRKTEEGGYEIINDYEEDVKKPALYAKNELLTWVPYMVATKGDVGILNIPREHKHRSSFDKGVASSNISENAIISTSKRRARGKNVIQKRQFRSSSRRSLTQ</sequence>
<evidence type="ECO:0000256" key="16">
    <source>
        <dbReference type="ARBA" id="ARBA00047752"/>
    </source>
</evidence>
<evidence type="ECO:0000256" key="5">
    <source>
        <dbReference type="ARBA" id="ARBA00022763"/>
    </source>
</evidence>
<dbReference type="GO" id="GO:0008270">
    <property type="term" value="F:zinc ion binding"/>
    <property type="evidence" value="ECO:0007669"/>
    <property type="project" value="UniProtKB-KW"/>
</dbReference>
<dbReference type="Pfam" id="PF01853">
    <property type="entry name" value="MOZ_SAS"/>
    <property type="match status" value="1"/>
</dbReference>
<keyword evidence="11" id="KW-0010">Activator</keyword>
<protein>
    <recommendedName>
        <fullName evidence="20">Histone acetyltransferase</fullName>
        <ecNumber evidence="20">2.3.1.48</ecNumber>
    </recommendedName>
</protein>
<keyword evidence="6" id="KW-0863">Zinc-finger</keyword>
<feature type="domain" description="MYST-type HAT" evidence="22">
    <location>
        <begin position="138"/>
        <end position="404"/>
    </location>
</feature>
<keyword evidence="3 23" id="KW-0808">Transferase</keyword>
<evidence type="ECO:0000256" key="8">
    <source>
        <dbReference type="ARBA" id="ARBA00022853"/>
    </source>
</evidence>
<dbReference type="GO" id="GO:0106226">
    <property type="term" value="F:peptide 2-hydroxyisobutyryltransferase activity"/>
    <property type="evidence" value="ECO:0007669"/>
    <property type="project" value="RHEA"/>
</dbReference>
<comment type="similarity">
    <text evidence="2 20">Belongs to the MYST (SAS/MOZ) family.</text>
</comment>
<keyword evidence="4" id="KW-0479">Metal-binding</keyword>
<keyword evidence="5" id="KW-0227">DNA damage</keyword>
<keyword evidence="24" id="KW-1185">Reference proteome</keyword>
<dbReference type="STRING" id="1220926.S2JN22"/>
<comment type="subcellular location">
    <subcellularLocation>
        <location evidence="1 20">Nucleus</location>
    </subcellularLocation>
</comment>
<dbReference type="EC" id="2.3.1.48" evidence="20"/>
<comment type="catalytic activity">
    <reaction evidence="16">
        <text>(2E)-butenoyl-CoA + L-lysyl-[protein] = N(6)-(2E)-butenoyl-L-lysyl-[protein] + CoA + H(+)</text>
        <dbReference type="Rhea" id="RHEA:53908"/>
        <dbReference type="Rhea" id="RHEA-COMP:9752"/>
        <dbReference type="Rhea" id="RHEA-COMP:13707"/>
        <dbReference type="ChEBI" id="CHEBI:15378"/>
        <dbReference type="ChEBI" id="CHEBI:29969"/>
        <dbReference type="ChEBI" id="CHEBI:57287"/>
        <dbReference type="ChEBI" id="CHEBI:57332"/>
        <dbReference type="ChEBI" id="CHEBI:137954"/>
    </reaction>
    <physiologicalReaction direction="left-to-right" evidence="16">
        <dbReference type="Rhea" id="RHEA:53909"/>
    </physiologicalReaction>
</comment>
<gene>
    <name evidence="23" type="ORF">HMPREF1544_01882</name>
</gene>
<feature type="active site" description="Proton donor/acceptor" evidence="19">
    <location>
        <position position="314"/>
    </location>
</feature>
<reference evidence="24" key="1">
    <citation type="submission" date="2013-05" db="EMBL/GenBank/DDBJ databases">
        <title>The Genome sequence of Mucor circinelloides f. circinelloides 1006PhL.</title>
        <authorList>
            <consortium name="The Broad Institute Genomics Platform"/>
            <person name="Cuomo C."/>
            <person name="Earl A."/>
            <person name="Findley K."/>
            <person name="Lee S.C."/>
            <person name="Walker B."/>
            <person name="Young S."/>
            <person name="Zeng Q."/>
            <person name="Gargeya S."/>
            <person name="Fitzgerald M."/>
            <person name="Haas B."/>
            <person name="Abouelleil A."/>
            <person name="Allen A.W."/>
            <person name="Alvarado L."/>
            <person name="Arachchi H.M."/>
            <person name="Berlin A.M."/>
            <person name="Chapman S.B."/>
            <person name="Gainer-Dewar J."/>
            <person name="Goldberg J."/>
            <person name="Griggs A."/>
            <person name="Gujja S."/>
            <person name="Hansen M."/>
            <person name="Howarth C."/>
            <person name="Imamovic A."/>
            <person name="Ireland A."/>
            <person name="Larimer J."/>
            <person name="McCowan C."/>
            <person name="Murphy C."/>
            <person name="Pearson M."/>
            <person name="Poon T.W."/>
            <person name="Priest M."/>
            <person name="Roberts A."/>
            <person name="Saif S."/>
            <person name="Shea T."/>
            <person name="Sisk P."/>
            <person name="Sykes S."/>
            <person name="Wortman J."/>
            <person name="Nusbaum C."/>
            <person name="Birren B."/>
        </authorList>
    </citation>
    <scope>NUCLEOTIDE SEQUENCE [LARGE SCALE GENOMIC DNA]</scope>
    <source>
        <strain evidence="24">1006PhL</strain>
    </source>
</reference>
<dbReference type="PANTHER" id="PTHR10615:SF161">
    <property type="entry name" value="HISTONE ACETYLTRANSFERASE KAT7"/>
    <property type="match status" value="1"/>
</dbReference>
<evidence type="ECO:0000256" key="3">
    <source>
        <dbReference type="ARBA" id="ARBA00022679"/>
    </source>
</evidence>
<evidence type="ECO:0000256" key="12">
    <source>
        <dbReference type="ARBA" id="ARBA00023163"/>
    </source>
</evidence>
<dbReference type="Pfam" id="PF17772">
    <property type="entry name" value="zf-MYST"/>
    <property type="match status" value="1"/>
</dbReference>
<dbReference type="GO" id="GO:0005634">
    <property type="term" value="C:nucleus"/>
    <property type="evidence" value="ECO:0007669"/>
    <property type="project" value="UniProtKB-SubCell"/>
</dbReference>
<evidence type="ECO:0000256" key="18">
    <source>
        <dbReference type="ARBA" id="ARBA00048940"/>
    </source>
</evidence>
<evidence type="ECO:0000256" key="10">
    <source>
        <dbReference type="ARBA" id="ARBA00023015"/>
    </source>
</evidence>
<evidence type="ECO:0000256" key="1">
    <source>
        <dbReference type="ARBA" id="ARBA00004123"/>
    </source>
</evidence>
<dbReference type="GO" id="GO:0003712">
    <property type="term" value="F:transcription coregulator activity"/>
    <property type="evidence" value="ECO:0007669"/>
    <property type="project" value="TreeGrafter"/>
</dbReference>
<dbReference type="OMA" id="HRYERAK"/>
<evidence type="ECO:0000256" key="7">
    <source>
        <dbReference type="ARBA" id="ARBA00022833"/>
    </source>
</evidence>
<keyword evidence="10" id="KW-0805">Transcription regulation</keyword>
<dbReference type="GO" id="GO:0010485">
    <property type="term" value="F:histone H4 acetyltransferase activity"/>
    <property type="evidence" value="ECO:0007669"/>
    <property type="project" value="UniProtKB-ARBA"/>
</dbReference>
<dbReference type="InterPro" id="IPR036388">
    <property type="entry name" value="WH-like_DNA-bd_sf"/>
</dbReference>
<dbReference type="PROSITE" id="PS51726">
    <property type="entry name" value="MYST_HAT"/>
    <property type="match status" value="1"/>
</dbReference>
<dbReference type="FunFam" id="3.30.60.60:FF:000001">
    <property type="entry name" value="Histone acetyltransferase"/>
    <property type="match status" value="1"/>
</dbReference>
<dbReference type="GO" id="GO:0140064">
    <property type="term" value="F:peptide crotonyltransferase activity"/>
    <property type="evidence" value="ECO:0007669"/>
    <property type="project" value="RHEA"/>
</dbReference>
<dbReference type="OrthoDB" id="787137at2759"/>
<keyword evidence="8" id="KW-0156">Chromatin regulator</keyword>
<evidence type="ECO:0000256" key="21">
    <source>
        <dbReference type="SAM" id="MobiDB-lite"/>
    </source>
</evidence>
<dbReference type="FunFam" id="1.10.10.10:FF:000526">
    <property type="entry name" value="Histone acetyltransferase"/>
    <property type="match status" value="1"/>
</dbReference>
<evidence type="ECO:0000256" key="2">
    <source>
        <dbReference type="ARBA" id="ARBA00010107"/>
    </source>
</evidence>
<comment type="catalytic activity">
    <reaction evidence="15">
        <text>2-hydroxyisobutanoyl-CoA + L-lysyl-[protein] = N(6)-(2-hydroxyisobutanoyl)-L-lysyl-[protein] + CoA + H(+)</text>
        <dbReference type="Rhea" id="RHEA:24180"/>
        <dbReference type="Rhea" id="RHEA-COMP:9752"/>
        <dbReference type="Rhea" id="RHEA-COMP:15921"/>
        <dbReference type="ChEBI" id="CHEBI:15378"/>
        <dbReference type="ChEBI" id="CHEBI:29969"/>
        <dbReference type="ChEBI" id="CHEBI:57287"/>
        <dbReference type="ChEBI" id="CHEBI:131780"/>
        <dbReference type="ChEBI" id="CHEBI:144968"/>
    </reaction>
    <physiologicalReaction direction="left-to-right" evidence="15">
        <dbReference type="Rhea" id="RHEA:24181"/>
    </physiologicalReaction>
</comment>
<dbReference type="GO" id="GO:0006357">
    <property type="term" value="P:regulation of transcription by RNA polymerase II"/>
    <property type="evidence" value="ECO:0007669"/>
    <property type="project" value="UniProtKB-ARBA"/>
</dbReference>
<accession>S2JN22</accession>
<dbReference type="Gene3D" id="3.40.630.30">
    <property type="match status" value="1"/>
</dbReference>
<keyword evidence="12" id="KW-0804">Transcription</keyword>
<dbReference type="SUPFAM" id="SSF55729">
    <property type="entry name" value="Acyl-CoA N-acyltransferases (Nat)"/>
    <property type="match status" value="1"/>
</dbReference>
<name>S2JN22_MUCC1</name>
<evidence type="ECO:0000256" key="14">
    <source>
        <dbReference type="ARBA" id="ARBA00023242"/>
    </source>
</evidence>
<evidence type="ECO:0000313" key="23">
    <source>
        <dbReference type="EMBL" id="EPB91364.1"/>
    </source>
</evidence>
<comment type="catalytic activity">
    <reaction evidence="17">
        <text>L-lysyl-[protein] + acetyl-CoA = N(6)-acetyl-L-lysyl-[protein] + CoA + H(+)</text>
        <dbReference type="Rhea" id="RHEA:45948"/>
        <dbReference type="Rhea" id="RHEA-COMP:9752"/>
        <dbReference type="Rhea" id="RHEA-COMP:10731"/>
        <dbReference type="ChEBI" id="CHEBI:15378"/>
        <dbReference type="ChEBI" id="CHEBI:29969"/>
        <dbReference type="ChEBI" id="CHEBI:57287"/>
        <dbReference type="ChEBI" id="CHEBI:57288"/>
        <dbReference type="ChEBI" id="CHEBI:61930"/>
    </reaction>
    <physiologicalReaction direction="left-to-right" evidence="17">
        <dbReference type="Rhea" id="RHEA:45949"/>
    </physiologicalReaction>
</comment>
<dbReference type="GO" id="GO:0031507">
    <property type="term" value="P:heterochromatin formation"/>
    <property type="evidence" value="ECO:0007669"/>
    <property type="project" value="UniProtKB-ARBA"/>
</dbReference>
<evidence type="ECO:0000256" key="6">
    <source>
        <dbReference type="ARBA" id="ARBA00022771"/>
    </source>
</evidence>
<dbReference type="EMBL" id="KE123910">
    <property type="protein sequence ID" value="EPB91364.1"/>
    <property type="molecule type" value="Genomic_DNA"/>
</dbReference>
<organism evidence="23 24">
    <name type="scientific">Mucor circinelloides f. circinelloides (strain 1006PhL)</name>
    <name type="common">Mucormycosis agent</name>
    <name type="synonym">Calyptromyces circinelloides</name>
    <dbReference type="NCBI Taxonomy" id="1220926"/>
    <lineage>
        <taxon>Eukaryota</taxon>
        <taxon>Fungi</taxon>
        <taxon>Fungi incertae sedis</taxon>
        <taxon>Mucoromycota</taxon>
        <taxon>Mucoromycotina</taxon>
        <taxon>Mucoromycetes</taxon>
        <taxon>Mucorales</taxon>
        <taxon>Mucorineae</taxon>
        <taxon>Mucoraceae</taxon>
        <taxon>Mucor</taxon>
    </lineage>
</organism>
<evidence type="ECO:0000256" key="15">
    <source>
        <dbReference type="ARBA" id="ARBA00047557"/>
    </source>
</evidence>
<dbReference type="InParanoid" id="S2JN22"/>
<evidence type="ECO:0000256" key="17">
    <source>
        <dbReference type="ARBA" id="ARBA00047787"/>
    </source>
</evidence>
<dbReference type="InterPro" id="IPR040706">
    <property type="entry name" value="Zf-MYST"/>
</dbReference>
<dbReference type="GO" id="GO:0003682">
    <property type="term" value="F:chromatin binding"/>
    <property type="evidence" value="ECO:0007669"/>
    <property type="project" value="TreeGrafter"/>
</dbReference>
<dbReference type="InterPro" id="IPR050603">
    <property type="entry name" value="MYST_HAT"/>
</dbReference>
<keyword evidence="9" id="KW-0007">Acetylation</keyword>
<comment type="catalytic activity">
    <reaction evidence="18">
        <text>L-lysyl-[histone] + acetyl-CoA = N(6)-acetyl-L-lysyl-[histone] + CoA + H(+)</text>
        <dbReference type="Rhea" id="RHEA:21992"/>
        <dbReference type="Rhea" id="RHEA-COMP:9845"/>
        <dbReference type="Rhea" id="RHEA-COMP:11338"/>
        <dbReference type="ChEBI" id="CHEBI:15378"/>
        <dbReference type="ChEBI" id="CHEBI:29969"/>
        <dbReference type="ChEBI" id="CHEBI:57287"/>
        <dbReference type="ChEBI" id="CHEBI:57288"/>
        <dbReference type="ChEBI" id="CHEBI:61930"/>
        <dbReference type="EC" id="2.3.1.48"/>
    </reaction>
    <physiologicalReaction direction="left-to-right" evidence="18">
        <dbReference type="Rhea" id="RHEA:21993"/>
    </physiologicalReaction>
</comment>
<dbReference type="GO" id="GO:0006281">
    <property type="term" value="P:DNA repair"/>
    <property type="evidence" value="ECO:0007669"/>
    <property type="project" value="UniProtKB-KW"/>
</dbReference>
<keyword evidence="7" id="KW-0862">Zinc</keyword>
<dbReference type="InterPro" id="IPR002717">
    <property type="entry name" value="HAT_MYST-type"/>
</dbReference>
<dbReference type="GO" id="GO:1990467">
    <property type="term" value="C:NuA3a histone acetyltransferase complex"/>
    <property type="evidence" value="ECO:0007669"/>
    <property type="project" value="TreeGrafter"/>
</dbReference>
<evidence type="ECO:0000256" key="11">
    <source>
        <dbReference type="ARBA" id="ARBA00023159"/>
    </source>
</evidence>
<evidence type="ECO:0000256" key="20">
    <source>
        <dbReference type="RuleBase" id="RU361211"/>
    </source>
</evidence>
<comment type="catalytic activity">
    <reaction evidence="20">
        <text>L-lysyl-[protein] + acetyl-CoA = N(6)-acetyl-L-lysyl-[protein] + CoA + H(+)</text>
        <dbReference type="Rhea" id="RHEA:45948"/>
        <dbReference type="Rhea" id="RHEA-COMP:9752"/>
        <dbReference type="Rhea" id="RHEA-COMP:10731"/>
        <dbReference type="ChEBI" id="CHEBI:15378"/>
        <dbReference type="ChEBI" id="CHEBI:29969"/>
        <dbReference type="ChEBI" id="CHEBI:57287"/>
        <dbReference type="ChEBI" id="CHEBI:57288"/>
        <dbReference type="ChEBI" id="CHEBI:61930"/>
        <dbReference type="EC" id="2.3.1.48"/>
    </reaction>
</comment>
<feature type="region of interest" description="Disordered" evidence="21">
    <location>
        <begin position="448"/>
        <end position="471"/>
    </location>
</feature>
<dbReference type="VEuPathDB" id="FungiDB:HMPREF1544_01882"/>
<proteinExistence type="inferred from homology"/>
<dbReference type="eggNOG" id="KOG2747">
    <property type="taxonomic scope" value="Eukaryota"/>
</dbReference>
<keyword evidence="14 20" id="KW-0539">Nucleus</keyword>
<dbReference type="AlphaFoldDB" id="S2JN22"/>
<dbReference type="GO" id="GO:0035267">
    <property type="term" value="C:NuA4 histone acetyltransferase complex"/>
    <property type="evidence" value="ECO:0007669"/>
    <property type="project" value="UniProtKB-ARBA"/>
</dbReference>
<keyword evidence="13" id="KW-0234">DNA repair</keyword>
<dbReference type="InterPro" id="IPR016181">
    <property type="entry name" value="Acyl_CoA_acyltransferase"/>
</dbReference>
<evidence type="ECO:0000256" key="4">
    <source>
        <dbReference type="ARBA" id="ARBA00022723"/>
    </source>
</evidence>
<evidence type="ECO:0000256" key="13">
    <source>
        <dbReference type="ARBA" id="ARBA00023204"/>
    </source>
</evidence>
<evidence type="ECO:0000313" key="24">
    <source>
        <dbReference type="Proteomes" id="UP000014254"/>
    </source>
</evidence>
<dbReference type="Gene3D" id="3.30.60.60">
    <property type="entry name" value="N-acetyl transferase-like"/>
    <property type="match status" value="1"/>
</dbReference>